<dbReference type="SUPFAM" id="SSF53474">
    <property type="entry name" value="alpha/beta-Hydrolases"/>
    <property type="match status" value="1"/>
</dbReference>
<evidence type="ECO:0000313" key="4">
    <source>
        <dbReference type="EMBL" id="TWT87309.1"/>
    </source>
</evidence>
<dbReference type="Proteomes" id="UP000315440">
    <property type="component" value="Unassembled WGS sequence"/>
</dbReference>
<comment type="caution">
    <text evidence="4">The sequence shown here is derived from an EMBL/GenBank/DDBJ whole genome shotgun (WGS) entry which is preliminary data.</text>
</comment>
<feature type="chain" id="PRO_5023150561" description="Alpha/beta hydrolase family protein" evidence="3">
    <location>
        <begin position="21"/>
        <end position="810"/>
    </location>
</feature>
<name>A0A5C5ZIY5_9BACT</name>
<dbReference type="RefSeq" id="WP_146401338.1">
    <property type="nucleotide sequence ID" value="NZ_SJPQ01000003.1"/>
</dbReference>
<dbReference type="AlphaFoldDB" id="A0A5C5ZIY5"/>
<dbReference type="InterPro" id="IPR050955">
    <property type="entry name" value="Plant_Biomass_Hydrol_Est"/>
</dbReference>
<protein>
    <recommendedName>
        <fullName evidence="6">Alpha/beta hydrolase family protein</fullName>
    </recommendedName>
</protein>
<evidence type="ECO:0000256" key="1">
    <source>
        <dbReference type="ARBA" id="ARBA00022729"/>
    </source>
</evidence>
<reference evidence="4 5" key="1">
    <citation type="submission" date="2019-02" db="EMBL/GenBank/DDBJ databases">
        <title>Deep-cultivation of Planctomycetes and their phenomic and genomic characterization uncovers novel biology.</title>
        <authorList>
            <person name="Wiegand S."/>
            <person name="Jogler M."/>
            <person name="Boedeker C."/>
            <person name="Pinto D."/>
            <person name="Vollmers J."/>
            <person name="Rivas-Marin E."/>
            <person name="Kohn T."/>
            <person name="Peeters S.H."/>
            <person name="Heuer A."/>
            <person name="Rast P."/>
            <person name="Oberbeckmann S."/>
            <person name="Bunk B."/>
            <person name="Jeske O."/>
            <person name="Meyerdierks A."/>
            <person name="Storesund J.E."/>
            <person name="Kallscheuer N."/>
            <person name="Luecker S."/>
            <person name="Lage O.M."/>
            <person name="Pohl T."/>
            <person name="Merkel B.J."/>
            <person name="Hornburger P."/>
            <person name="Mueller R.-W."/>
            <person name="Bruemmer F."/>
            <person name="Labrenz M."/>
            <person name="Spormann A.M."/>
            <person name="Op Den Camp H."/>
            <person name="Overmann J."/>
            <person name="Amann R."/>
            <person name="Jetten M.S.M."/>
            <person name="Mascher T."/>
            <person name="Medema M.H."/>
            <person name="Devos D.P."/>
            <person name="Kaster A.-K."/>
            <person name="Ovreas L."/>
            <person name="Rohde M."/>
            <person name="Galperin M.Y."/>
            <person name="Jogler C."/>
        </authorList>
    </citation>
    <scope>NUCLEOTIDE SEQUENCE [LARGE SCALE GENOMIC DNA]</scope>
    <source>
        <strain evidence="4 5">Mal64</strain>
    </source>
</reference>
<dbReference type="OrthoDB" id="1955879at2"/>
<evidence type="ECO:0000256" key="3">
    <source>
        <dbReference type="SAM" id="SignalP"/>
    </source>
</evidence>
<gene>
    <name evidence="4" type="ORF">Mal64_28470</name>
</gene>
<dbReference type="Gene3D" id="3.40.50.1820">
    <property type="entry name" value="alpha/beta hydrolase"/>
    <property type="match status" value="1"/>
</dbReference>
<evidence type="ECO:0000313" key="5">
    <source>
        <dbReference type="Proteomes" id="UP000315440"/>
    </source>
</evidence>
<sequence length="810" mass="89929" precursor="true">MPRPILTSLFALLVVAAAQGATLQLKDGRTISGEVGHTTGVADDPFDPSPGAGAVPVTSTLIVDDGLRRTFLHKTAVRDILDGEDERQVKIRLWQNEADRGSAIGSVGQLVRLTPFDEFGRRIYEMRAAGGSLAVIQGVTEITPIYTRVEGLSAEPRSYVWDMRLATSSIPRDTLDRILRRALPQDDLDSRLQAVRLYLQGERYHDAQQELEAIRRDFPEAEGFEDDLRQLRQLAARRLIAELELRREAGQHRLVRRLLASFPPDGVAGATLRQVREMLDAYDNDDAKRREILGRLSRIVEGLSEPRARAVAGEILAEINAELSDVTLGRLTAFAELSKGSGSLSDEQLASLAISGWLLGTNQAVDNLQVALSLVRVRGLILEYLQCGDAGERERLLVDLRDAEGATVERVAELLRLMKPPLDILEAGPSEDDPSAKDQGAQQGAGAGVADITERGPGFYEIVRPLGDGHLRYLVQLPPEYDPLRSYPAIITLGGAGYRPETQLDYWAGAPAEGRAADGGALGRSGQSMRHGYIVVAVDWLGPQQSRYGFTSAEHLTVLAALRDARRRFAIDSDRVYLSGHDIGGDAAWDIGLAHPEHWAGVIPLLARADRYVGWYWKNAEFTPWYFVEGELDGGKVAASAREFDRYLRPRFDATLVEYLGRGHEAFSDEIQRLFDWMGRRRRGAAPEEFECFSLRPWDNYFWWVEAEGLPEKAMVAPAAWPPQRGVRAVPIRGRKYAGNKLGVFARTERVTVWLSPDLVSFDEPLEIELNGRRVTGRGDFVEPELGVLLEDARTRADRKHPYWAKVTAP</sequence>
<dbReference type="PANTHER" id="PTHR43037:SF1">
    <property type="entry name" value="BLL1128 PROTEIN"/>
    <property type="match status" value="1"/>
</dbReference>
<feature type="signal peptide" evidence="3">
    <location>
        <begin position="1"/>
        <end position="20"/>
    </location>
</feature>
<keyword evidence="5" id="KW-1185">Reference proteome</keyword>
<dbReference type="InterPro" id="IPR029058">
    <property type="entry name" value="AB_hydrolase_fold"/>
</dbReference>
<dbReference type="EMBL" id="SJPQ01000003">
    <property type="protein sequence ID" value="TWT87309.1"/>
    <property type="molecule type" value="Genomic_DNA"/>
</dbReference>
<proteinExistence type="predicted"/>
<accession>A0A5C5ZIY5</accession>
<evidence type="ECO:0008006" key="6">
    <source>
        <dbReference type="Google" id="ProtNLM"/>
    </source>
</evidence>
<evidence type="ECO:0000256" key="2">
    <source>
        <dbReference type="SAM" id="MobiDB-lite"/>
    </source>
</evidence>
<dbReference type="PANTHER" id="PTHR43037">
    <property type="entry name" value="UNNAMED PRODUCT-RELATED"/>
    <property type="match status" value="1"/>
</dbReference>
<organism evidence="4 5">
    <name type="scientific">Pseudobythopirellula maris</name>
    <dbReference type="NCBI Taxonomy" id="2527991"/>
    <lineage>
        <taxon>Bacteria</taxon>
        <taxon>Pseudomonadati</taxon>
        <taxon>Planctomycetota</taxon>
        <taxon>Planctomycetia</taxon>
        <taxon>Pirellulales</taxon>
        <taxon>Lacipirellulaceae</taxon>
        <taxon>Pseudobythopirellula</taxon>
    </lineage>
</organism>
<keyword evidence="1 3" id="KW-0732">Signal</keyword>
<feature type="region of interest" description="Disordered" evidence="2">
    <location>
        <begin position="425"/>
        <end position="448"/>
    </location>
</feature>